<gene>
    <name evidence="2" type="ORF">AB835_08915</name>
</gene>
<proteinExistence type="predicted"/>
<organism evidence="2 3">
    <name type="scientific">Candidatus Endobugula sertula</name>
    <name type="common">Bugula neritina bacterial symbiont</name>
    <dbReference type="NCBI Taxonomy" id="62101"/>
    <lineage>
        <taxon>Bacteria</taxon>
        <taxon>Pseudomonadati</taxon>
        <taxon>Pseudomonadota</taxon>
        <taxon>Gammaproteobacteria</taxon>
        <taxon>Cellvibrionales</taxon>
        <taxon>Cellvibrionaceae</taxon>
        <taxon>Candidatus Endobugula</taxon>
    </lineage>
</organism>
<dbReference type="PANTHER" id="PTHR45655:SF13">
    <property type="entry name" value="SOLUBLE GUANYLATE CYCLASE GCY-32-RELATED"/>
    <property type="match status" value="1"/>
</dbReference>
<evidence type="ECO:0000313" key="2">
    <source>
        <dbReference type="EMBL" id="ODS23397.1"/>
    </source>
</evidence>
<dbReference type="PANTHER" id="PTHR45655">
    <property type="entry name" value="GUANYLATE CYCLASE SOLUBLE SUBUNIT BETA-2"/>
    <property type="match status" value="1"/>
</dbReference>
<dbReference type="InterPro" id="IPR038158">
    <property type="entry name" value="H-NOX_domain_sf"/>
</dbReference>
<dbReference type="STRING" id="62101.AB835_08915"/>
<sequence>MKGAVFIAFNQMIEEQVGVAVWEQLLDEVNPESGGVYTSVEDFPDEELFALVGKLSEIANQPIETLVESFGFYLFDFLNQKYPIFSESESDFFSFLKSIDSVIHKEVRKLYNNANLPELDCEQKSENILIMRYQSPRKLCLLAEGLVRGAAKHYQVEYSLDHKTCLHKGDSCCTFNVQI</sequence>
<protein>
    <recommendedName>
        <fullName evidence="1">Heme NO-binding domain-containing protein</fullName>
    </recommendedName>
</protein>
<evidence type="ECO:0000313" key="3">
    <source>
        <dbReference type="Proteomes" id="UP000242502"/>
    </source>
</evidence>
<dbReference type="InterPro" id="IPR024096">
    <property type="entry name" value="NO_sig/Golgi_transp_ligand-bd"/>
</dbReference>
<dbReference type="InterPro" id="IPR011644">
    <property type="entry name" value="Heme_NO-bd"/>
</dbReference>
<dbReference type="SUPFAM" id="SSF111126">
    <property type="entry name" value="Ligand-binding domain in the NO signalling and Golgi transport"/>
    <property type="match status" value="1"/>
</dbReference>
<comment type="caution">
    <text evidence="2">The sequence shown here is derived from an EMBL/GenBank/DDBJ whole genome shotgun (WGS) entry which is preliminary data.</text>
</comment>
<dbReference type="Proteomes" id="UP000242502">
    <property type="component" value="Unassembled WGS sequence"/>
</dbReference>
<reference evidence="2 3" key="1">
    <citation type="journal article" date="2016" name="Appl. Environ. Microbiol.">
        <title>Lack of Overt Genome Reduction in the Bryostatin-Producing Bryozoan Symbiont "Candidatus Endobugula sertula".</title>
        <authorList>
            <person name="Miller I.J."/>
            <person name="Vanee N."/>
            <person name="Fong S.S."/>
            <person name="Lim-Fong G.E."/>
            <person name="Kwan J.C."/>
        </authorList>
    </citation>
    <scope>NUCLEOTIDE SEQUENCE [LARGE SCALE GENOMIC DNA]</scope>
    <source>
        <strain evidence="2">AB1-4</strain>
    </source>
</reference>
<dbReference type="AlphaFoldDB" id="A0A1D2QP81"/>
<dbReference type="Pfam" id="PF07700">
    <property type="entry name" value="HNOB"/>
    <property type="match status" value="1"/>
</dbReference>
<dbReference type="EMBL" id="MDLC01000029">
    <property type="protein sequence ID" value="ODS23397.1"/>
    <property type="molecule type" value="Genomic_DNA"/>
</dbReference>
<dbReference type="Gene3D" id="3.90.1520.10">
    <property type="entry name" value="H-NOX domain"/>
    <property type="match status" value="1"/>
</dbReference>
<evidence type="ECO:0000259" key="1">
    <source>
        <dbReference type="Pfam" id="PF07700"/>
    </source>
</evidence>
<accession>A0A1D2QP81</accession>
<dbReference type="GO" id="GO:0020037">
    <property type="term" value="F:heme binding"/>
    <property type="evidence" value="ECO:0007669"/>
    <property type="project" value="InterPro"/>
</dbReference>
<name>A0A1D2QP81_9GAMM</name>
<feature type="domain" description="Heme NO-binding" evidence="1">
    <location>
        <begin position="2"/>
        <end position="159"/>
    </location>
</feature>